<evidence type="ECO:0000313" key="1">
    <source>
        <dbReference type="EMBL" id="SEQ00270.1"/>
    </source>
</evidence>
<dbReference type="AlphaFoldDB" id="A0A1H9CGB2"/>
<reference evidence="2" key="1">
    <citation type="submission" date="2016-10" db="EMBL/GenBank/DDBJ databases">
        <authorList>
            <person name="Varghese N."/>
            <person name="Submissions S."/>
        </authorList>
    </citation>
    <scope>NUCLEOTIDE SEQUENCE [LARGE SCALE GENOMIC DNA]</scope>
    <source>
        <strain evidence="2">DSM 24740</strain>
    </source>
</reference>
<proteinExistence type="predicted"/>
<keyword evidence="2" id="KW-1185">Reference proteome</keyword>
<name>A0A1H9CGB2_9BACT</name>
<organism evidence="1 2">
    <name type="scientific">Neolewinella agarilytica</name>
    <dbReference type="NCBI Taxonomy" id="478744"/>
    <lineage>
        <taxon>Bacteria</taxon>
        <taxon>Pseudomonadati</taxon>
        <taxon>Bacteroidota</taxon>
        <taxon>Saprospiria</taxon>
        <taxon>Saprospirales</taxon>
        <taxon>Lewinellaceae</taxon>
        <taxon>Neolewinella</taxon>
    </lineage>
</organism>
<accession>A0A1H9CGB2</accession>
<dbReference type="InParanoid" id="A0A1H9CGB2"/>
<evidence type="ECO:0000313" key="2">
    <source>
        <dbReference type="Proteomes" id="UP000199021"/>
    </source>
</evidence>
<dbReference type="Proteomes" id="UP000199021">
    <property type="component" value="Unassembled WGS sequence"/>
</dbReference>
<dbReference type="EMBL" id="FOFB01000004">
    <property type="protein sequence ID" value="SEQ00270.1"/>
    <property type="molecule type" value="Genomic_DNA"/>
</dbReference>
<sequence length="47" mass="5273">MLYSVASQSNESSMERHTDIILHQRDGVKAEDLTDPAKRVVIEGECL</sequence>
<gene>
    <name evidence="1" type="ORF">SAMN05444359_104189</name>
</gene>
<dbReference type="STRING" id="478744.SAMN05444359_104189"/>
<protein>
    <submittedName>
        <fullName evidence="1">Uncharacterized protein</fullName>
    </submittedName>
</protein>